<accession>A0A419DDQ6</accession>
<dbReference type="PANTHER" id="PTHR30250">
    <property type="entry name" value="PST FAMILY PREDICTED COLANIC ACID TRANSPORTER"/>
    <property type="match status" value="1"/>
</dbReference>
<feature type="transmembrane region" description="Helical" evidence="6">
    <location>
        <begin position="383"/>
        <end position="403"/>
    </location>
</feature>
<dbReference type="Proteomes" id="UP000285655">
    <property type="component" value="Unassembled WGS sequence"/>
</dbReference>
<name>A0A419DDQ6_9BACT</name>
<evidence type="ECO:0008006" key="9">
    <source>
        <dbReference type="Google" id="ProtNLM"/>
    </source>
</evidence>
<evidence type="ECO:0000256" key="3">
    <source>
        <dbReference type="ARBA" id="ARBA00022692"/>
    </source>
</evidence>
<evidence type="ECO:0000256" key="6">
    <source>
        <dbReference type="SAM" id="Phobius"/>
    </source>
</evidence>
<dbReference type="PANTHER" id="PTHR30250:SF26">
    <property type="entry name" value="PSMA PROTEIN"/>
    <property type="match status" value="1"/>
</dbReference>
<feature type="transmembrane region" description="Helical" evidence="6">
    <location>
        <begin position="163"/>
        <end position="187"/>
    </location>
</feature>
<dbReference type="Pfam" id="PF13440">
    <property type="entry name" value="Polysacc_synt_3"/>
    <property type="match status" value="1"/>
</dbReference>
<keyword evidence="2" id="KW-1003">Cell membrane</keyword>
<feature type="transmembrane region" description="Helical" evidence="6">
    <location>
        <begin position="133"/>
        <end position="151"/>
    </location>
</feature>
<proteinExistence type="predicted"/>
<dbReference type="EMBL" id="QZJW01000025">
    <property type="protein sequence ID" value="RJO61244.1"/>
    <property type="molecule type" value="Genomic_DNA"/>
</dbReference>
<feature type="transmembrane region" description="Helical" evidence="6">
    <location>
        <begin position="256"/>
        <end position="276"/>
    </location>
</feature>
<feature type="transmembrane region" description="Helical" evidence="6">
    <location>
        <begin position="348"/>
        <end position="371"/>
    </location>
</feature>
<feature type="transmembrane region" description="Helical" evidence="6">
    <location>
        <begin position="232"/>
        <end position="250"/>
    </location>
</feature>
<dbReference type="AlphaFoldDB" id="A0A419DDQ6"/>
<keyword evidence="4 6" id="KW-1133">Transmembrane helix</keyword>
<sequence>MNKTTVGNSGHKILRNSIYNLMGWLLPVLVNFLTVPFIVRMLGNDSYGVLMLSASVIGYFSLMDINVTAGSIRYIAEYHAKNDINKVNEVISLSLFVYAVLGILGAALLYMSVDLFLMDILKIPPDIKEVSRKVFHLASFGFFLGLVNNALSSIPKAVHRFDIAAKIEIGFGILLAVLTVVLLYMGFNLLSVVILRLVILFLDCITRFITAKKIIPYARLVSSISRDTVQKIVSFSGYAFLSKIAGTIALNTDRLVIGALISSAAVTLYTVPFMLVSKLMNISYRLSMIMFPVASEMGSMGQREELKKIYIVLSRHIFFLNIALTTILCLFSRQILQLWMGDDFARQTYIILILISLAFFADALTNLPSLVNDGFSFPKVTGFFALGRAIFGVIALLIGSVLFGLTGVAAAYLFSSVVMGTAFLLYVHKKTIKLSLKILIKESFLKSFVFSLIVGILMLMIKPFLPSTKAVIITELFFIMGLFTIFGYTKIFSSELKIKVMGYFAGIK</sequence>
<feature type="transmembrane region" description="Helical" evidence="6">
    <location>
        <begin position="193"/>
        <end position="211"/>
    </location>
</feature>
<feature type="transmembrane region" description="Helical" evidence="6">
    <location>
        <begin position="409"/>
        <end position="427"/>
    </location>
</feature>
<keyword evidence="3 6" id="KW-0812">Transmembrane</keyword>
<evidence type="ECO:0000313" key="8">
    <source>
        <dbReference type="Proteomes" id="UP000285655"/>
    </source>
</evidence>
<evidence type="ECO:0000256" key="5">
    <source>
        <dbReference type="ARBA" id="ARBA00023136"/>
    </source>
</evidence>
<feature type="transmembrane region" description="Helical" evidence="6">
    <location>
        <begin position="317"/>
        <end position="336"/>
    </location>
</feature>
<dbReference type="GO" id="GO:0005886">
    <property type="term" value="C:plasma membrane"/>
    <property type="evidence" value="ECO:0007669"/>
    <property type="project" value="UniProtKB-SubCell"/>
</dbReference>
<gene>
    <name evidence="7" type="ORF">C4544_03405</name>
</gene>
<evidence type="ECO:0000313" key="7">
    <source>
        <dbReference type="EMBL" id="RJO61244.1"/>
    </source>
</evidence>
<reference evidence="7 8" key="1">
    <citation type="journal article" date="2017" name="ISME J.">
        <title>Energy and carbon metabolisms in a deep terrestrial subsurface fluid microbial community.</title>
        <authorList>
            <person name="Momper L."/>
            <person name="Jungbluth S.P."/>
            <person name="Lee M.D."/>
            <person name="Amend J.P."/>
        </authorList>
    </citation>
    <scope>NUCLEOTIDE SEQUENCE [LARGE SCALE GENOMIC DNA]</scope>
    <source>
        <strain evidence="7">SURF_29</strain>
    </source>
</reference>
<evidence type="ECO:0000256" key="4">
    <source>
        <dbReference type="ARBA" id="ARBA00022989"/>
    </source>
</evidence>
<evidence type="ECO:0000256" key="2">
    <source>
        <dbReference type="ARBA" id="ARBA00022475"/>
    </source>
</evidence>
<comment type="caution">
    <text evidence="7">The sequence shown here is derived from an EMBL/GenBank/DDBJ whole genome shotgun (WGS) entry which is preliminary data.</text>
</comment>
<feature type="transmembrane region" description="Helical" evidence="6">
    <location>
        <begin position="448"/>
        <end position="465"/>
    </location>
</feature>
<organism evidence="7 8">
    <name type="scientific">candidate division WS5 bacterium</name>
    <dbReference type="NCBI Taxonomy" id="2093353"/>
    <lineage>
        <taxon>Bacteria</taxon>
        <taxon>candidate division WS5</taxon>
    </lineage>
</organism>
<feature type="transmembrane region" description="Helical" evidence="6">
    <location>
        <begin position="471"/>
        <end position="489"/>
    </location>
</feature>
<feature type="transmembrane region" description="Helical" evidence="6">
    <location>
        <begin position="49"/>
        <end position="69"/>
    </location>
</feature>
<protein>
    <recommendedName>
        <fullName evidence="9">Flippase</fullName>
    </recommendedName>
</protein>
<keyword evidence="5 6" id="KW-0472">Membrane</keyword>
<dbReference type="InterPro" id="IPR050833">
    <property type="entry name" value="Poly_Biosynth_Transport"/>
</dbReference>
<feature type="transmembrane region" description="Helical" evidence="6">
    <location>
        <begin position="21"/>
        <end position="43"/>
    </location>
</feature>
<evidence type="ECO:0000256" key="1">
    <source>
        <dbReference type="ARBA" id="ARBA00004651"/>
    </source>
</evidence>
<feature type="transmembrane region" description="Helical" evidence="6">
    <location>
        <begin position="90"/>
        <end position="113"/>
    </location>
</feature>
<comment type="subcellular location">
    <subcellularLocation>
        <location evidence="1">Cell membrane</location>
        <topology evidence="1">Multi-pass membrane protein</topology>
    </subcellularLocation>
</comment>